<evidence type="ECO:0000313" key="3">
    <source>
        <dbReference type="EMBL" id="KAF2801728.1"/>
    </source>
</evidence>
<organism evidence="3">
    <name type="scientific">Mytilinidion resinicola</name>
    <dbReference type="NCBI Taxonomy" id="574789"/>
    <lineage>
        <taxon>Eukaryota</taxon>
        <taxon>Fungi</taxon>
        <taxon>Dikarya</taxon>
        <taxon>Ascomycota</taxon>
        <taxon>Pezizomycotina</taxon>
        <taxon>Dothideomycetes</taxon>
        <taxon>Pleosporomycetidae</taxon>
        <taxon>Mytilinidiales</taxon>
        <taxon>Mytilinidiaceae</taxon>
        <taxon>Mytilinidion</taxon>
    </lineage>
</organism>
<evidence type="ECO:0000259" key="2">
    <source>
        <dbReference type="Pfam" id="PF00144"/>
    </source>
</evidence>
<dbReference type="OrthoDB" id="5946976at2759"/>
<dbReference type="EMBL" id="MU003728">
    <property type="protein sequence ID" value="KAF2801728.1"/>
    <property type="molecule type" value="Genomic_DNA"/>
</dbReference>
<dbReference type="PANTHER" id="PTHR46825:SF14">
    <property type="entry name" value="BETA-LACTAMASE-RELATED DOMAIN-CONTAINING PROTEIN"/>
    <property type="match status" value="1"/>
</dbReference>
<evidence type="ECO:0000313" key="4">
    <source>
        <dbReference type="Proteomes" id="UP000504636"/>
    </source>
</evidence>
<evidence type="ECO:0000313" key="5">
    <source>
        <dbReference type="RefSeq" id="XP_033568692.1"/>
    </source>
</evidence>
<reference evidence="5" key="2">
    <citation type="submission" date="2020-04" db="EMBL/GenBank/DDBJ databases">
        <authorList>
            <consortium name="NCBI Genome Project"/>
        </authorList>
    </citation>
    <scope>NUCLEOTIDE SEQUENCE</scope>
    <source>
        <strain evidence="5">CBS 304.34</strain>
    </source>
</reference>
<gene>
    <name evidence="3 5" type="ORF">BDZ99DRAFT_577414</name>
</gene>
<dbReference type="Proteomes" id="UP000504636">
    <property type="component" value="Unplaced"/>
</dbReference>
<comment type="similarity">
    <text evidence="1">Belongs to the peptidase S12 family.</text>
</comment>
<dbReference type="InterPro" id="IPR012338">
    <property type="entry name" value="Beta-lactam/transpept-like"/>
</dbReference>
<reference evidence="3 5" key="1">
    <citation type="journal article" date="2020" name="Stud. Mycol.">
        <title>101 Dothideomycetes genomes: a test case for predicting lifestyles and emergence of pathogens.</title>
        <authorList>
            <person name="Haridas S."/>
            <person name="Albert R."/>
            <person name="Binder M."/>
            <person name="Bloem J."/>
            <person name="Labutti K."/>
            <person name="Salamov A."/>
            <person name="Andreopoulos B."/>
            <person name="Baker S."/>
            <person name="Barry K."/>
            <person name="Bills G."/>
            <person name="Bluhm B."/>
            <person name="Cannon C."/>
            <person name="Castanera R."/>
            <person name="Culley D."/>
            <person name="Daum C."/>
            <person name="Ezra D."/>
            <person name="Gonzalez J."/>
            <person name="Henrissat B."/>
            <person name="Kuo A."/>
            <person name="Liang C."/>
            <person name="Lipzen A."/>
            <person name="Lutzoni F."/>
            <person name="Magnuson J."/>
            <person name="Mondo S."/>
            <person name="Nolan M."/>
            <person name="Ohm R."/>
            <person name="Pangilinan J."/>
            <person name="Park H.-J."/>
            <person name="Ramirez L."/>
            <person name="Alfaro M."/>
            <person name="Sun H."/>
            <person name="Tritt A."/>
            <person name="Yoshinaga Y."/>
            <person name="Zwiers L.-H."/>
            <person name="Turgeon B."/>
            <person name="Goodwin S."/>
            <person name="Spatafora J."/>
            <person name="Crous P."/>
            <person name="Grigoriev I."/>
        </authorList>
    </citation>
    <scope>NUCLEOTIDE SEQUENCE</scope>
    <source>
        <strain evidence="3 5">CBS 304.34</strain>
    </source>
</reference>
<accession>A0A6A6XZL1</accession>
<dbReference type="GeneID" id="54469583"/>
<protein>
    <submittedName>
        <fullName evidence="3 5">Beta-lactamase/transpeptidase-like protein</fullName>
    </submittedName>
</protein>
<dbReference type="PANTHER" id="PTHR46825">
    <property type="entry name" value="D-ALANYL-D-ALANINE-CARBOXYPEPTIDASE/ENDOPEPTIDASE AMPH"/>
    <property type="match status" value="1"/>
</dbReference>
<dbReference type="SUPFAM" id="SSF56601">
    <property type="entry name" value="beta-lactamase/transpeptidase-like"/>
    <property type="match status" value="1"/>
</dbReference>
<proteinExistence type="inferred from homology"/>
<sequence length="538" mass="59863">MKDIVKALQELGPTISKICEVSANAGVSVGVLHHNEVIYPSGYGYRDISRKLRSDENTVYHLASLSKSFTASAVGILLHENKLVWDQPLSKILPSFIHENTTIQSDATILDFPSHQILLKPEDLFPTTSYLEVVHLLRSTWLYNNWGFNLAAAVLEHLSGTTWGSFLADNLFRPLGLNRTYTKEVILDDNVAQGYMAARDGSSFPGGNPTIAEGIIMEGANGVKSTVADLLTYYKSVIKSWKEELSSGSSETDGLPFKDIRTLLTGHISLDPESDCEEFYGAGWAITQLPFPVGSIGINGMFVEAMPVVGKGTAKRLLRYHNGSLVGFFSSIHILPDTDTAIVVLCNSLAKNDAADWIGQLLLESILDTPEKNDYLDLATKSAAAYDAMWDQVPVDLEKSKSSKTNGRPLSEYTGKFYNKVRKFFIEVEEVEGKLQFRFQGLSSQVHHLQYHNIDTFSWPLTEVESLHLGRWPDLDATMYIFYFQSSEDGKINGLRWEHDGDVPDGEVFLLRPVVQMVDQTSMKPLPGIIADQNRDEL</sequence>
<name>A0A6A6XZL1_9PEZI</name>
<dbReference type="RefSeq" id="XP_033568692.1">
    <property type="nucleotide sequence ID" value="XM_033728690.1"/>
</dbReference>
<dbReference type="Gene3D" id="3.40.710.10">
    <property type="entry name" value="DD-peptidase/beta-lactamase superfamily"/>
    <property type="match status" value="1"/>
</dbReference>
<dbReference type="Pfam" id="PF00144">
    <property type="entry name" value="Beta-lactamase"/>
    <property type="match status" value="1"/>
</dbReference>
<dbReference type="InterPro" id="IPR050491">
    <property type="entry name" value="AmpC-like"/>
</dbReference>
<keyword evidence="4" id="KW-1185">Reference proteome</keyword>
<dbReference type="AlphaFoldDB" id="A0A6A6XZL1"/>
<reference evidence="5" key="3">
    <citation type="submission" date="2025-04" db="UniProtKB">
        <authorList>
            <consortium name="RefSeq"/>
        </authorList>
    </citation>
    <scope>IDENTIFICATION</scope>
    <source>
        <strain evidence="5">CBS 304.34</strain>
    </source>
</reference>
<evidence type="ECO:0000256" key="1">
    <source>
        <dbReference type="ARBA" id="ARBA00038215"/>
    </source>
</evidence>
<feature type="domain" description="Beta-lactamase-related" evidence="2">
    <location>
        <begin position="24"/>
        <end position="357"/>
    </location>
</feature>
<dbReference type="InterPro" id="IPR001466">
    <property type="entry name" value="Beta-lactam-related"/>
</dbReference>